<dbReference type="KEGG" id="asan:AWM72_01985"/>
<name>A0A0X8FA58_9LACT</name>
<reference evidence="2 4" key="3">
    <citation type="submission" date="2017-12" db="EMBL/GenBank/DDBJ databases">
        <title>Phylogenetic diversity of female urinary microbiome.</title>
        <authorList>
            <person name="Thomas-White K."/>
            <person name="Wolfe A.J."/>
        </authorList>
    </citation>
    <scope>NUCLEOTIDE SEQUENCE [LARGE SCALE GENOMIC DNA]</scope>
    <source>
        <strain evidence="2 4">UMB0139</strain>
    </source>
</reference>
<accession>A0A0X8FA58</accession>
<dbReference type="EMBL" id="CP014160">
    <property type="protein sequence ID" value="AMB93605.1"/>
    <property type="molecule type" value="Genomic_DNA"/>
</dbReference>
<evidence type="ECO:0000313" key="4">
    <source>
        <dbReference type="Proteomes" id="UP000234239"/>
    </source>
</evidence>
<keyword evidence="3" id="KW-1185">Reference proteome</keyword>
<dbReference type="Proteomes" id="UP000069912">
    <property type="component" value="Chromosome"/>
</dbReference>
<organism evidence="1 3">
    <name type="scientific">Aerococcus sanguinicola</name>
    <dbReference type="NCBI Taxonomy" id="119206"/>
    <lineage>
        <taxon>Bacteria</taxon>
        <taxon>Bacillati</taxon>
        <taxon>Bacillota</taxon>
        <taxon>Bacilli</taxon>
        <taxon>Lactobacillales</taxon>
        <taxon>Aerococcaceae</taxon>
        <taxon>Aerococcus</taxon>
    </lineage>
</organism>
<proteinExistence type="predicted"/>
<gene>
    <name evidence="1" type="ORF">AWM72_01985</name>
    <name evidence="2" type="ORF">CYJ28_07115</name>
</gene>
<dbReference type="Proteomes" id="UP000234239">
    <property type="component" value="Unassembled WGS sequence"/>
</dbReference>
<sequence>MNEDLFLVDSEKFIERLLFAQTITQIENLEEVILADYPTTSDLALGLVECFYDLETEIHLPLIEKRIGEAFVQLYTLSRLTKIKLELSYRYVEGLSVNRELGLLVKELRNEGLIYHPLNHLLYALWSMTETVFDLSFPETIYAYARGLAPESPAEFRPSLG</sequence>
<dbReference type="EMBL" id="PKGY01000003">
    <property type="protein sequence ID" value="PKZ21667.1"/>
    <property type="molecule type" value="Genomic_DNA"/>
</dbReference>
<evidence type="ECO:0000313" key="1">
    <source>
        <dbReference type="EMBL" id="AMB93605.1"/>
    </source>
</evidence>
<evidence type="ECO:0000313" key="2">
    <source>
        <dbReference type="EMBL" id="PKZ21667.1"/>
    </source>
</evidence>
<protein>
    <submittedName>
        <fullName evidence="1">Uncharacterized protein</fullName>
    </submittedName>
</protein>
<dbReference type="AlphaFoldDB" id="A0A0X8FA58"/>
<dbReference type="OrthoDB" id="2136257at2"/>
<dbReference type="GeneID" id="92902839"/>
<reference evidence="3" key="2">
    <citation type="submission" date="2016-01" db="EMBL/GenBank/DDBJ databases">
        <title>Six Aerococcus type strain genome sequencing and assembly using PacBio and Illumina Hiseq.</title>
        <authorList>
            <person name="Carkaci D."/>
            <person name="Dargis R."/>
            <person name="Nielsen X.C."/>
            <person name="Skovgaard O."/>
            <person name="Fuursted K."/>
            <person name="Christensen J.J."/>
        </authorList>
    </citation>
    <scope>NUCLEOTIDE SEQUENCE [LARGE SCALE GENOMIC DNA]</scope>
    <source>
        <strain evidence="3">CCUG43001</strain>
    </source>
</reference>
<dbReference type="RefSeq" id="WP_067972387.1">
    <property type="nucleotide sequence ID" value="NZ_CAJHKM010000006.1"/>
</dbReference>
<reference evidence="1 3" key="1">
    <citation type="journal article" date="2016" name="Genome Announc.">
        <title>Complete Genome Sequences of Aerococcus christensenii CCUG 28831T, Aerococcus sanguinicola CCUG 43001T, Aerococcus urinae CCUG 36881T, Aerococcus urinaeequi CCUG 28094T, Aerococcus urinaehominis CCUG 42038 BT, and Aerococcus viridans CCUG 4311T.</title>
        <authorList>
            <person name="Carkaci D."/>
            <person name="Dargis R."/>
            <person name="Nielsen X.C."/>
            <person name="Skovgaard O."/>
            <person name="Fuursted K."/>
            <person name="Christensen J.J."/>
        </authorList>
    </citation>
    <scope>NUCLEOTIDE SEQUENCE [LARGE SCALE GENOMIC DNA]</scope>
    <source>
        <strain evidence="1 3">CCUG43001</strain>
    </source>
</reference>
<evidence type="ECO:0000313" key="3">
    <source>
        <dbReference type="Proteomes" id="UP000069912"/>
    </source>
</evidence>